<dbReference type="RefSeq" id="WP_014126109.1">
    <property type="nucleotide sequence ID" value="NC_016070.1"/>
</dbReference>
<dbReference type="Proteomes" id="UP000002654">
    <property type="component" value="Chromosome"/>
</dbReference>
<dbReference type="eggNOG" id="arCOG00741">
    <property type="taxonomic scope" value="Archaea"/>
</dbReference>
<evidence type="ECO:0000313" key="4">
    <source>
        <dbReference type="EMBL" id="CCC80852.1"/>
    </source>
</evidence>
<dbReference type="OrthoDB" id="31063at2157"/>
<evidence type="ECO:0000313" key="5">
    <source>
        <dbReference type="Proteomes" id="UP000002654"/>
    </source>
</evidence>
<name>G4RMQ8_THETK</name>
<dbReference type="STRING" id="768679.TTX_0175"/>
<accession>G4RMQ8</accession>
<dbReference type="InterPro" id="IPR036388">
    <property type="entry name" value="WH-like_DNA-bd_sf"/>
</dbReference>
<dbReference type="GeneID" id="11263185"/>
<proteinExistence type="predicted"/>
<dbReference type="PROSITE" id="PS50987">
    <property type="entry name" value="HTH_ARSR_2"/>
    <property type="match status" value="1"/>
</dbReference>
<gene>
    <name evidence="4" type="ordered locus">TTX_0175</name>
</gene>
<feature type="domain" description="HTH arsR-type" evidence="3">
    <location>
        <begin position="1"/>
        <end position="80"/>
    </location>
</feature>
<dbReference type="PATRIC" id="fig|768679.9.peg.181"/>
<dbReference type="GO" id="GO:0003700">
    <property type="term" value="F:DNA-binding transcription factor activity"/>
    <property type="evidence" value="ECO:0007669"/>
    <property type="project" value="InterPro"/>
</dbReference>
<dbReference type="PaxDb" id="768679-TTX_0175"/>
<keyword evidence="1" id="KW-0805">Transcription regulation</keyword>
<dbReference type="KEGG" id="ttn:TTX_0175"/>
<dbReference type="InterPro" id="IPR006793">
    <property type="entry name" value="FaeA"/>
</dbReference>
<keyword evidence="5" id="KW-1185">Reference proteome</keyword>
<dbReference type="EMBL" id="FN869859">
    <property type="protein sequence ID" value="CCC80852.1"/>
    <property type="molecule type" value="Genomic_DNA"/>
</dbReference>
<protein>
    <submittedName>
        <fullName evidence="4">Transcriptional regulator containing HTH domain, ArsR family</fullName>
    </submittedName>
</protein>
<dbReference type="Pfam" id="PF04703">
    <property type="entry name" value="FaeA"/>
    <property type="match status" value="1"/>
</dbReference>
<dbReference type="InterPro" id="IPR001845">
    <property type="entry name" value="HTH_ArsR_DNA-bd_dom"/>
</dbReference>
<dbReference type="InterPro" id="IPR011991">
    <property type="entry name" value="ArsR-like_HTH"/>
</dbReference>
<keyword evidence="2" id="KW-0804">Transcription</keyword>
<dbReference type="CDD" id="cd00090">
    <property type="entry name" value="HTH_ARSR"/>
    <property type="match status" value="1"/>
</dbReference>
<dbReference type="AlphaFoldDB" id="G4RMQ8"/>
<evidence type="ECO:0000259" key="3">
    <source>
        <dbReference type="PROSITE" id="PS50987"/>
    </source>
</evidence>
<dbReference type="Gene3D" id="1.10.10.10">
    <property type="entry name" value="Winged helix-like DNA-binding domain superfamily/Winged helix DNA-binding domain"/>
    <property type="match status" value="1"/>
</dbReference>
<evidence type="ECO:0000256" key="1">
    <source>
        <dbReference type="ARBA" id="ARBA00023015"/>
    </source>
</evidence>
<evidence type="ECO:0000256" key="2">
    <source>
        <dbReference type="ARBA" id="ARBA00023163"/>
    </source>
</evidence>
<sequence>MPRRQTDKVLERKDQIVDLIKRHGELTTSAIMRLTGMSHSQIFYVLKLLEKEGVVKEVRRGKIAYWRLNVEQESGLKEHQ</sequence>
<reference evidence="4 5" key="1">
    <citation type="journal article" date="2011" name="PLoS ONE">
        <title>The complete genome sequence of Thermoproteus tenax: a physiologically versatile member of the Crenarchaeota.</title>
        <authorList>
            <person name="Siebers B."/>
            <person name="Zaparty M."/>
            <person name="Raddatz G."/>
            <person name="Tjaden B."/>
            <person name="Albers S.V."/>
            <person name="Bell S.D."/>
            <person name="Blombach F."/>
            <person name="Kletzin A."/>
            <person name="Kyrpides N."/>
            <person name="Lanz C."/>
            <person name="Plagens A."/>
            <person name="Rampp M."/>
            <person name="Rosinus A."/>
            <person name="von Jan M."/>
            <person name="Makarova K.S."/>
            <person name="Klenk H.P."/>
            <person name="Schuster S.C."/>
            <person name="Hensel R."/>
        </authorList>
    </citation>
    <scope>NUCLEOTIDE SEQUENCE [LARGE SCALE GENOMIC DNA]</scope>
    <source>
        <strain evidence="5">ATCC 35583 / DSM 2078 / JCM 9277 / NBRC 100435 / Kra 1</strain>
    </source>
</reference>
<dbReference type="SUPFAM" id="SSF46785">
    <property type="entry name" value="Winged helix' DNA-binding domain"/>
    <property type="match status" value="1"/>
</dbReference>
<dbReference type="InterPro" id="IPR036390">
    <property type="entry name" value="WH_DNA-bd_sf"/>
</dbReference>
<organism evidence="4 5">
    <name type="scientific">Thermoproteus tenax (strain ATCC 35583 / DSM 2078 / JCM 9277 / NBRC 100435 / Kra 1)</name>
    <dbReference type="NCBI Taxonomy" id="768679"/>
    <lineage>
        <taxon>Archaea</taxon>
        <taxon>Thermoproteota</taxon>
        <taxon>Thermoprotei</taxon>
        <taxon>Thermoproteales</taxon>
        <taxon>Thermoproteaceae</taxon>
        <taxon>Thermoproteus</taxon>
    </lineage>
</organism>
<dbReference type="HOGENOM" id="CLU_183485_0_0_2"/>